<keyword evidence="5" id="KW-0378">Hydrolase</keyword>
<keyword evidence="4" id="KW-0479">Metal-binding</keyword>
<protein>
    <recommendedName>
        <fullName evidence="3">inorganic diphosphatase</fullName>
        <ecNumber evidence="3">3.6.1.1</ecNumber>
    </recommendedName>
    <alternativeName>
        <fullName evidence="7">Pyrophosphate phospho-hydrolase</fullName>
    </alternativeName>
</protein>
<evidence type="ECO:0000256" key="6">
    <source>
        <dbReference type="ARBA" id="ARBA00022842"/>
    </source>
</evidence>
<comment type="cofactor">
    <cofactor evidence="1">
        <name>Mg(2+)</name>
        <dbReference type="ChEBI" id="CHEBI:18420"/>
    </cofactor>
</comment>
<dbReference type="OrthoDB" id="1608002at2759"/>
<dbReference type="GO" id="GO:0006796">
    <property type="term" value="P:phosphate-containing compound metabolic process"/>
    <property type="evidence" value="ECO:0007669"/>
    <property type="project" value="InterPro"/>
</dbReference>
<sequence>MIRGLNSVMKRLLMTKSHLETPFYGKVVQGSKFTSEYAQYLKLPNGEVGSYFHDIPIDIDHKKHTVNMVVEVPRWSNAKFEISRDRAFNPIVQDNKNGKVRFVDNVFPAHGFIHNYGAIPQTWEDPTVVSAHEGVTGIKGDNDPLDCCEIGSAVLSMGDIKKVKVLGSLALIDQGELDWKVLVIDVNDPLATKVGNLNDVETYFPKLLGSTRSWFRNYKIPTGRPANEFAFNGQYKSVQETLEVIEECHASWVKLLEEDLTDKKLPQRQRAGGGVVFHPNELPDAPIPPEVGRWHYLKEN</sequence>
<evidence type="ECO:0000256" key="5">
    <source>
        <dbReference type="ARBA" id="ARBA00022801"/>
    </source>
</evidence>
<name>A0A1G4K1D6_9SACH</name>
<evidence type="ECO:0000313" key="8">
    <source>
        <dbReference type="EMBL" id="SCU97338.1"/>
    </source>
</evidence>
<dbReference type="PANTHER" id="PTHR10286">
    <property type="entry name" value="INORGANIC PYROPHOSPHATASE"/>
    <property type="match status" value="1"/>
</dbReference>
<dbReference type="STRING" id="1266660.A0A1G4K1D6"/>
<evidence type="ECO:0000313" key="9">
    <source>
        <dbReference type="Proteomes" id="UP000190274"/>
    </source>
</evidence>
<dbReference type="PROSITE" id="PS00387">
    <property type="entry name" value="PPASE"/>
    <property type="match status" value="1"/>
</dbReference>
<dbReference type="EMBL" id="LT598461">
    <property type="protein sequence ID" value="SCU97338.1"/>
    <property type="molecule type" value="Genomic_DNA"/>
</dbReference>
<evidence type="ECO:0000256" key="2">
    <source>
        <dbReference type="ARBA" id="ARBA00006220"/>
    </source>
</evidence>
<reference evidence="8 9" key="1">
    <citation type="submission" date="2016-03" db="EMBL/GenBank/DDBJ databases">
        <authorList>
            <person name="Devillers H."/>
        </authorList>
    </citation>
    <scope>NUCLEOTIDE SEQUENCE [LARGE SCALE GENOMIC DNA]</scope>
    <source>
        <strain evidence="8">CBS 10888</strain>
    </source>
</reference>
<dbReference type="GO" id="GO:0005739">
    <property type="term" value="C:mitochondrion"/>
    <property type="evidence" value="ECO:0007669"/>
    <property type="project" value="EnsemblFungi"/>
</dbReference>
<dbReference type="CDD" id="cd00412">
    <property type="entry name" value="pyrophosphatase"/>
    <property type="match status" value="1"/>
</dbReference>
<dbReference type="GO" id="GO:0000287">
    <property type="term" value="F:magnesium ion binding"/>
    <property type="evidence" value="ECO:0007669"/>
    <property type="project" value="InterPro"/>
</dbReference>
<dbReference type="InterPro" id="IPR036649">
    <property type="entry name" value="Pyrophosphatase_sf"/>
</dbReference>
<organism evidence="8 9">
    <name type="scientific">Lachancea dasiensis</name>
    <dbReference type="NCBI Taxonomy" id="1072105"/>
    <lineage>
        <taxon>Eukaryota</taxon>
        <taxon>Fungi</taxon>
        <taxon>Dikarya</taxon>
        <taxon>Ascomycota</taxon>
        <taxon>Saccharomycotina</taxon>
        <taxon>Saccharomycetes</taxon>
        <taxon>Saccharomycetales</taxon>
        <taxon>Saccharomycetaceae</taxon>
        <taxon>Lachancea</taxon>
    </lineage>
</organism>
<dbReference type="Pfam" id="PF00719">
    <property type="entry name" value="Pyrophosphatase"/>
    <property type="match status" value="1"/>
</dbReference>
<dbReference type="EC" id="3.6.1.1" evidence="3"/>
<proteinExistence type="inferred from homology"/>
<accession>A0A1G4K1D6</accession>
<dbReference type="GO" id="GO:0004427">
    <property type="term" value="F:inorganic diphosphate phosphatase activity"/>
    <property type="evidence" value="ECO:0007669"/>
    <property type="project" value="UniProtKB-EC"/>
</dbReference>
<gene>
    <name evidence="8" type="ORF">LADA_0H05754G</name>
</gene>
<evidence type="ECO:0000256" key="3">
    <source>
        <dbReference type="ARBA" id="ARBA00012146"/>
    </source>
</evidence>
<evidence type="ECO:0000256" key="4">
    <source>
        <dbReference type="ARBA" id="ARBA00022723"/>
    </source>
</evidence>
<evidence type="ECO:0000256" key="7">
    <source>
        <dbReference type="ARBA" id="ARBA00032535"/>
    </source>
</evidence>
<dbReference type="Proteomes" id="UP000190274">
    <property type="component" value="Chromosome H"/>
</dbReference>
<dbReference type="GO" id="GO:0009060">
    <property type="term" value="P:aerobic respiration"/>
    <property type="evidence" value="ECO:0007669"/>
    <property type="project" value="EnsemblFungi"/>
</dbReference>
<dbReference type="SUPFAM" id="SSF50324">
    <property type="entry name" value="Inorganic pyrophosphatase"/>
    <property type="match status" value="1"/>
</dbReference>
<dbReference type="Gene3D" id="3.90.80.10">
    <property type="entry name" value="Inorganic pyrophosphatase"/>
    <property type="match status" value="1"/>
</dbReference>
<keyword evidence="6" id="KW-0460">Magnesium</keyword>
<dbReference type="FunFam" id="3.90.80.10:FF:000007">
    <property type="entry name" value="Inorganic pyrophosphatase, mitochondrial"/>
    <property type="match status" value="1"/>
</dbReference>
<dbReference type="InterPro" id="IPR008162">
    <property type="entry name" value="Pyrophosphatase"/>
</dbReference>
<keyword evidence="9" id="KW-1185">Reference proteome</keyword>
<comment type="similarity">
    <text evidence="2">Belongs to the PPase family.</text>
</comment>
<evidence type="ECO:0000256" key="1">
    <source>
        <dbReference type="ARBA" id="ARBA00001946"/>
    </source>
</evidence>
<dbReference type="AlphaFoldDB" id="A0A1G4K1D6"/>